<accession>A0ABS5JT60</accession>
<evidence type="ECO:0000256" key="1">
    <source>
        <dbReference type="SAM" id="SignalP"/>
    </source>
</evidence>
<proteinExistence type="predicted"/>
<evidence type="ECO:0000313" key="3">
    <source>
        <dbReference type="Proteomes" id="UP000708576"/>
    </source>
</evidence>
<keyword evidence="1" id="KW-0732">Signal</keyword>
<gene>
    <name evidence="2" type="ORF">KEM10_07385</name>
</gene>
<dbReference type="RefSeq" id="WP_212215338.1">
    <property type="nucleotide sequence ID" value="NZ_JAGUCO010000003.1"/>
</dbReference>
<dbReference type="Proteomes" id="UP000708576">
    <property type="component" value="Unassembled WGS sequence"/>
</dbReference>
<dbReference type="EMBL" id="JAGUCO010000003">
    <property type="protein sequence ID" value="MBS2098099.1"/>
    <property type="molecule type" value="Genomic_DNA"/>
</dbReference>
<organism evidence="2 3">
    <name type="scientific">Carboxylicivirga linearis</name>
    <dbReference type="NCBI Taxonomy" id="1628157"/>
    <lineage>
        <taxon>Bacteria</taxon>
        <taxon>Pseudomonadati</taxon>
        <taxon>Bacteroidota</taxon>
        <taxon>Bacteroidia</taxon>
        <taxon>Marinilabiliales</taxon>
        <taxon>Marinilabiliaceae</taxon>
        <taxon>Carboxylicivirga</taxon>
    </lineage>
</organism>
<feature type="chain" id="PRO_5047448191" description="DUF4468 domain-containing protein" evidence="1">
    <location>
        <begin position="19"/>
        <end position="244"/>
    </location>
</feature>
<name>A0ABS5JT60_9BACT</name>
<evidence type="ECO:0008006" key="4">
    <source>
        <dbReference type="Google" id="ProtNLM"/>
    </source>
</evidence>
<evidence type="ECO:0000313" key="2">
    <source>
        <dbReference type="EMBL" id="MBS2098099.1"/>
    </source>
</evidence>
<protein>
    <recommendedName>
        <fullName evidence="4">DUF4468 domain-containing protein</fullName>
    </recommendedName>
</protein>
<comment type="caution">
    <text evidence="2">The sequence shown here is derived from an EMBL/GenBank/DDBJ whole genome shotgun (WGS) entry which is preliminary data.</text>
</comment>
<feature type="signal peptide" evidence="1">
    <location>
        <begin position="1"/>
        <end position="18"/>
    </location>
</feature>
<reference evidence="2 3" key="1">
    <citation type="journal article" date="2015" name="Int. J. Syst. Evol. Microbiol.">
        <title>Carboxylicivirga linearis sp. nov., isolated from a sea cucumber culture pond.</title>
        <authorList>
            <person name="Wang F.Q."/>
            <person name="Zhou Y.X."/>
            <person name="Lin X.Z."/>
            <person name="Chen G.J."/>
            <person name="Du Z.J."/>
        </authorList>
    </citation>
    <scope>NUCLEOTIDE SEQUENCE [LARGE SCALE GENOMIC DNA]</scope>
    <source>
        <strain evidence="2 3">FB218</strain>
    </source>
</reference>
<keyword evidence="3" id="KW-1185">Reference proteome</keyword>
<sequence>MKKYLLVTLLICSISTIAQTTKVKVNYKQDDVSVILDNTYLKSNPSDVKINFDVNKVLYFIKRGYYSQTVIVDSDRPYASLNIDLKPIDSNTKQEKEQFLIPDTLVITKTVTNFTRKELVEVMNTNFRNNNFIIGQDLNLFQVDISEKEDIRYKLAAEILNSNQIRSVYTKPRFVAASIQIRWTLLDIKNNTIAFRKTTNGAYMAEVNKTKGIVVGELMAKTMKKAIKEAQDQMFIDSDFRSIF</sequence>